<reference evidence="1 2" key="1">
    <citation type="submission" date="2014-04" db="EMBL/GenBank/DDBJ databases">
        <authorList>
            <consortium name="DOE Joint Genome Institute"/>
            <person name="Kuo A."/>
            <person name="Ruytinx J."/>
            <person name="Rineau F."/>
            <person name="Colpaert J."/>
            <person name="Kohler A."/>
            <person name="Nagy L.G."/>
            <person name="Floudas D."/>
            <person name="Copeland A."/>
            <person name="Barry K.W."/>
            <person name="Cichocki N."/>
            <person name="Veneault-Fourrey C."/>
            <person name="LaButti K."/>
            <person name="Lindquist E.A."/>
            <person name="Lipzen A."/>
            <person name="Lundell T."/>
            <person name="Morin E."/>
            <person name="Murat C."/>
            <person name="Sun H."/>
            <person name="Tunlid A."/>
            <person name="Henrissat B."/>
            <person name="Grigoriev I.V."/>
            <person name="Hibbett D.S."/>
            <person name="Martin F."/>
            <person name="Nordberg H.P."/>
            <person name="Cantor M.N."/>
            <person name="Hua S.X."/>
        </authorList>
    </citation>
    <scope>NUCLEOTIDE SEQUENCE [LARGE SCALE GENOMIC DNA]</scope>
    <source>
        <strain evidence="1 2">UH-Slu-Lm8-n1</strain>
    </source>
</reference>
<organism evidence="1 2">
    <name type="scientific">Suillus luteus UH-Slu-Lm8-n1</name>
    <dbReference type="NCBI Taxonomy" id="930992"/>
    <lineage>
        <taxon>Eukaryota</taxon>
        <taxon>Fungi</taxon>
        <taxon>Dikarya</taxon>
        <taxon>Basidiomycota</taxon>
        <taxon>Agaricomycotina</taxon>
        <taxon>Agaricomycetes</taxon>
        <taxon>Agaricomycetidae</taxon>
        <taxon>Boletales</taxon>
        <taxon>Suillineae</taxon>
        <taxon>Suillaceae</taxon>
        <taxon>Suillus</taxon>
    </lineage>
</organism>
<dbReference type="Proteomes" id="UP000054485">
    <property type="component" value="Unassembled WGS sequence"/>
</dbReference>
<name>A0A0D0AB67_9AGAM</name>
<keyword evidence="2" id="KW-1185">Reference proteome</keyword>
<gene>
    <name evidence="1" type="ORF">CY34DRAFT_587731</name>
</gene>
<protein>
    <submittedName>
        <fullName evidence="1">Unplaced genomic scaffold CY34scaffold_503, whole genome shotgun sequence</fullName>
    </submittedName>
</protein>
<reference evidence="2" key="2">
    <citation type="submission" date="2015-01" db="EMBL/GenBank/DDBJ databases">
        <title>Evolutionary Origins and Diversification of the Mycorrhizal Mutualists.</title>
        <authorList>
            <consortium name="DOE Joint Genome Institute"/>
            <consortium name="Mycorrhizal Genomics Consortium"/>
            <person name="Kohler A."/>
            <person name="Kuo A."/>
            <person name="Nagy L.G."/>
            <person name="Floudas D."/>
            <person name="Copeland A."/>
            <person name="Barry K.W."/>
            <person name="Cichocki N."/>
            <person name="Veneault-Fourrey C."/>
            <person name="LaButti K."/>
            <person name="Lindquist E.A."/>
            <person name="Lipzen A."/>
            <person name="Lundell T."/>
            <person name="Morin E."/>
            <person name="Murat C."/>
            <person name="Riley R."/>
            <person name="Ohm R."/>
            <person name="Sun H."/>
            <person name="Tunlid A."/>
            <person name="Henrissat B."/>
            <person name="Grigoriev I.V."/>
            <person name="Hibbett D.S."/>
            <person name="Martin F."/>
        </authorList>
    </citation>
    <scope>NUCLEOTIDE SEQUENCE [LARGE SCALE GENOMIC DNA]</scope>
    <source>
        <strain evidence="2">UH-Slu-Lm8-n1</strain>
    </source>
</reference>
<evidence type="ECO:0000313" key="1">
    <source>
        <dbReference type="EMBL" id="KIK35349.1"/>
    </source>
</evidence>
<sequence>MLAVGSRGLRKCWFKLPVKARIPCVYSTASQYLLCRRSATCIAPSLFGPSNGPCISAFYTFSTTSLSIYISGLTRRTVLRVSLARLAEQWWAATFLRYIIFRQKQVVDYRSFSEAVSERCMKELLTHAFLLVSQEIVLEAGLRSSTVEVPLDSRCRRVCLSGLTKCFALSRSEEYRASNL</sequence>
<dbReference type="AlphaFoldDB" id="A0A0D0AB67"/>
<dbReference type="InParanoid" id="A0A0D0AB67"/>
<accession>A0A0D0AB67</accession>
<dbReference type="HOGENOM" id="CLU_1497192_0_0_1"/>
<dbReference type="OrthoDB" id="10570789at2759"/>
<proteinExistence type="predicted"/>
<evidence type="ECO:0000313" key="2">
    <source>
        <dbReference type="Proteomes" id="UP000054485"/>
    </source>
</evidence>
<dbReference type="EMBL" id="KN835634">
    <property type="protein sequence ID" value="KIK35349.1"/>
    <property type="molecule type" value="Genomic_DNA"/>
</dbReference>